<sequence length="153" mass="16771">AFAAPSSCQHCLRCSPEGKPALKSGDLAEVQGKADSEGMYCKITEARSESEFLVQALHQGTERQLVLKPSQLRSLSSDGLQKCGACKSVYFCSRECQRAAWKDHKPFCAAASSSWDPAWTEDRAELLQLRARFESPSARQAASKQGLVEAFLK</sequence>
<evidence type="ECO:0000256" key="1">
    <source>
        <dbReference type="ARBA" id="ARBA00022723"/>
    </source>
</evidence>
<evidence type="ECO:0000313" key="6">
    <source>
        <dbReference type="EMBL" id="CAE8582608.1"/>
    </source>
</evidence>
<dbReference type="PROSITE" id="PS50865">
    <property type="entry name" value="ZF_MYND_2"/>
    <property type="match status" value="1"/>
</dbReference>
<protein>
    <recommendedName>
        <fullName evidence="5">MYND-type domain-containing protein</fullName>
    </recommendedName>
</protein>
<evidence type="ECO:0000256" key="2">
    <source>
        <dbReference type="ARBA" id="ARBA00022771"/>
    </source>
</evidence>
<dbReference type="InterPro" id="IPR002893">
    <property type="entry name" value="Znf_MYND"/>
</dbReference>
<dbReference type="OrthoDB" id="442656at2759"/>
<dbReference type="EMBL" id="CAJNNV010000434">
    <property type="protein sequence ID" value="CAE8582608.1"/>
    <property type="molecule type" value="Genomic_DNA"/>
</dbReference>
<dbReference type="GO" id="GO:0008270">
    <property type="term" value="F:zinc ion binding"/>
    <property type="evidence" value="ECO:0007669"/>
    <property type="project" value="UniProtKB-KW"/>
</dbReference>
<dbReference type="Pfam" id="PF01753">
    <property type="entry name" value="zf-MYND"/>
    <property type="match status" value="1"/>
</dbReference>
<evidence type="ECO:0000313" key="7">
    <source>
        <dbReference type="Proteomes" id="UP000654075"/>
    </source>
</evidence>
<feature type="domain" description="MYND-type" evidence="5">
    <location>
        <begin position="81"/>
        <end position="108"/>
    </location>
</feature>
<dbReference type="SUPFAM" id="SSF144232">
    <property type="entry name" value="HIT/MYND zinc finger-like"/>
    <property type="match status" value="1"/>
</dbReference>
<keyword evidence="1" id="KW-0479">Metal-binding</keyword>
<evidence type="ECO:0000256" key="4">
    <source>
        <dbReference type="PROSITE-ProRule" id="PRU00134"/>
    </source>
</evidence>
<gene>
    <name evidence="6" type="ORF">PGLA1383_LOCUS1604</name>
</gene>
<dbReference type="Gene3D" id="6.10.140.2220">
    <property type="match status" value="1"/>
</dbReference>
<dbReference type="Proteomes" id="UP000654075">
    <property type="component" value="Unassembled WGS sequence"/>
</dbReference>
<feature type="non-terminal residue" evidence="6">
    <location>
        <position position="1"/>
    </location>
</feature>
<name>A0A813D7B2_POLGL</name>
<accession>A0A813D7B2</accession>
<keyword evidence="3" id="KW-0862">Zinc</keyword>
<keyword evidence="7" id="KW-1185">Reference proteome</keyword>
<evidence type="ECO:0000259" key="5">
    <source>
        <dbReference type="PROSITE" id="PS50865"/>
    </source>
</evidence>
<keyword evidence="2 4" id="KW-0863">Zinc-finger</keyword>
<dbReference type="AlphaFoldDB" id="A0A813D7B2"/>
<proteinExistence type="predicted"/>
<comment type="caution">
    <text evidence="6">The sequence shown here is derived from an EMBL/GenBank/DDBJ whole genome shotgun (WGS) entry which is preliminary data.</text>
</comment>
<reference evidence="6" key="1">
    <citation type="submission" date="2021-02" db="EMBL/GenBank/DDBJ databases">
        <authorList>
            <person name="Dougan E. K."/>
            <person name="Rhodes N."/>
            <person name="Thang M."/>
            <person name="Chan C."/>
        </authorList>
    </citation>
    <scope>NUCLEOTIDE SEQUENCE</scope>
</reference>
<feature type="non-terminal residue" evidence="6">
    <location>
        <position position="153"/>
    </location>
</feature>
<organism evidence="6 7">
    <name type="scientific">Polarella glacialis</name>
    <name type="common">Dinoflagellate</name>
    <dbReference type="NCBI Taxonomy" id="89957"/>
    <lineage>
        <taxon>Eukaryota</taxon>
        <taxon>Sar</taxon>
        <taxon>Alveolata</taxon>
        <taxon>Dinophyceae</taxon>
        <taxon>Suessiales</taxon>
        <taxon>Suessiaceae</taxon>
        <taxon>Polarella</taxon>
    </lineage>
</organism>
<evidence type="ECO:0000256" key="3">
    <source>
        <dbReference type="ARBA" id="ARBA00022833"/>
    </source>
</evidence>